<keyword evidence="1" id="KW-0677">Repeat</keyword>
<dbReference type="InterPro" id="IPR036770">
    <property type="entry name" value="Ankyrin_rpt-contain_sf"/>
</dbReference>
<keyword evidence="2 3" id="KW-0040">ANK repeat</keyword>
<dbReference type="PANTHER" id="PTHR24189">
    <property type="entry name" value="MYOTROPHIN"/>
    <property type="match status" value="1"/>
</dbReference>
<proteinExistence type="predicted"/>
<dbReference type="PANTHER" id="PTHR24189:SF50">
    <property type="entry name" value="ANKYRIN REPEAT AND SOCS BOX PROTEIN 2"/>
    <property type="match status" value="1"/>
</dbReference>
<evidence type="ECO:0000313" key="6">
    <source>
        <dbReference type="EMBL" id="CAK9110631.1"/>
    </source>
</evidence>
<dbReference type="SMART" id="SM00248">
    <property type="entry name" value="ANK"/>
    <property type="match status" value="4"/>
</dbReference>
<dbReference type="EMBL" id="CAXAMN010027425">
    <property type="protein sequence ID" value="CAK9110631.1"/>
    <property type="molecule type" value="Genomic_DNA"/>
</dbReference>
<accession>A0ABP0SE54</accession>
<evidence type="ECO:0000256" key="4">
    <source>
        <dbReference type="SAM" id="Phobius"/>
    </source>
</evidence>
<dbReference type="PRINTS" id="PR01415">
    <property type="entry name" value="ANKYRIN"/>
</dbReference>
<feature type="transmembrane region" description="Helical" evidence="4">
    <location>
        <begin position="524"/>
        <end position="542"/>
    </location>
</feature>
<name>A0ABP0SE54_9DINO</name>
<feature type="transmembrane region" description="Helical" evidence="4">
    <location>
        <begin position="653"/>
        <end position="678"/>
    </location>
</feature>
<dbReference type="PROSITE" id="PS50297">
    <property type="entry name" value="ANK_REP_REGION"/>
    <property type="match status" value="2"/>
</dbReference>
<keyword evidence="4" id="KW-0812">Transmembrane</keyword>
<feature type="repeat" description="ANK" evidence="3">
    <location>
        <begin position="337"/>
        <end position="369"/>
    </location>
</feature>
<dbReference type="Pfam" id="PF12796">
    <property type="entry name" value="Ank_2"/>
    <property type="match status" value="1"/>
</dbReference>
<keyword evidence="4" id="KW-0472">Membrane</keyword>
<dbReference type="PROSITE" id="PS50088">
    <property type="entry name" value="ANK_REPEAT"/>
    <property type="match status" value="2"/>
</dbReference>
<keyword evidence="7" id="KW-1185">Reference proteome</keyword>
<feature type="transmembrane region" description="Helical" evidence="4">
    <location>
        <begin position="549"/>
        <end position="575"/>
    </location>
</feature>
<keyword evidence="4" id="KW-1133">Transmembrane helix</keyword>
<reference evidence="6 7" key="1">
    <citation type="submission" date="2024-02" db="EMBL/GenBank/DDBJ databases">
        <authorList>
            <person name="Chen Y."/>
            <person name="Shah S."/>
            <person name="Dougan E. K."/>
            <person name="Thang M."/>
            <person name="Chan C."/>
        </authorList>
    </citation>
    <scope>NUCLEOTIDE SEQUENCE [LARGE SCALE GENOMIC DNA]</scope>
</reference>
<keyword evidence="5" id="KW-0732">Signal</keyword>
<comment type="caution">
    <text evidence="6">The sequence shown here is derived from an EMBL/GenBank/DDBJ whole genome shotgun (WGS) entry which is preliminary data.</text>
</comment>
<dbReference type="InterPro" id="IPR050745">
    <property type="entry name" value="Multifunctional_regulatory"/>
</dbReference>
<feature type="chain" id="PRO_5045669121" evidence="5">
    <location>
        <begin position="20"/>
        <end position="910"/>
    </location>
</feature>
<dbReference type="Pfam" id="PF00023">
    <property type="entry name" value="Ank"/>
    <property type="match status" value="1"/>
</dbReference>
<protein>
    <submittedName>
        <fullName evidence="6">Uncharacterized protein</fullName>
    </submittedName>
</protein>
<gene>
    <name evidence="6" type="ORF">CCMP2556_LOCUS51415</name>
</gene>
<dbReference type="InterPro" id="IPR002110">
    <property type="entry name" value="Ankyrin_rpt"/>
</dbReference>
<evidence type="ECO:0000256" key="3">
    <source>
        <dbReference type="PROSITE-ProRule" id="PRU00023"/>
    </source>
</evidence>
<organism evidence="6 7">
    <name type="scientific">Durusdinium trenchii</name>
    <dbReference type="NCBI Taxonomy" id="1381693"/>
    <lineage>
        <taxon>Eukaryota</taxon>
        <taxon>Sar</taxon>
        <taxon>Alveolata</taxon>
        <taxon>Dinophyceae</taxon>
        <taxon>Suessiales</taxon>
        <taxon>Symbiodiniaceae</taxon>
        <taxon>Durusdinium</taxon>
    </lineage>
</organism>
<dbReference type="SUPFAM" id="SSF48403">
    <property type="entry name" value="Ankyrin repeat"/>
    <property type="match status" value="1"/>
</dbReference>
<evidence type="ECO:0000313" key="7">
    <source>
        <dbReference type="Proteomes" id="UP001642484"/>
    </source>
</evidence>
<evidence type="ECO:0000256" key="2">
    <source>
        <dbReference type="ARBA" id="ARBA00023043"/>
    </source>
</evidence>
<evidence type="ECO:0000256" key="5">
    <source>
        <dbReference type="SAM" id="SignalP"/>
    </source>
</evidence>
<sequence>MASSMWAWIFLALGCRIEAGPARIYDCDAGFSNWLQGWSDSKKDWCCKNHQRGCVKYHCHSGGEMHTWSADKRSWCCGNFQVGCPRTTLSPLKCDADCNINGESSTCQQRIRWNQKDVFGSKDNACALAYSKVQVECDVCRACTIETACQGYDCQRGYSNWYFGWSARKKSWCCANQQRACPGTWHGSFHLHVETYDCDAAFVFWLIAWSDQKKDWCCKHQQRGCVKYHCGSGDLQAWPTDKLLWCMRGTLTWTPQRVQVLLHKGANVSTKDRLGNTPLHAAAQSSATEDVKLLLDNGASVSSRNDEGNTALHLTTSREIAEILLKHGAKIDARNNRGQTALYLCSRKGFSQVAELLLKKGAAVDAQDDFFGKTPLAEAAINSHLKTERTLLRHNADAFHITYDGRMISSMAKPGDGQDLLKNYATFAQLGQKIQVWLWLPMAIVAGFGYSALHHCCTASSSYSLLRDGAGDDADFFHGARLIVAKSKSHFAGFRLLAHMVGVSSKLVLVFAGGMWIVHWPIWMALHACLYGIPAVMHLGIAKTLKSPALVLTVHTPALELAILFMLLCIILVLARPGDCDQAWYNSIIAESVCKATPWVPVFLEESMMALQNPEWKALLRKPYYVWEEIDYRFSFDDKAENKKLVQVHAVDVVIVFLLGLFAACLVHVVILVFTSILGSFSEGKSNNTDDFDGEVRELLEKSKDNAERVPMLPGVEIASKWITLESSWNCDSLTGFMSSTNVKVGLLLMDIVLDINTLKAMLQSGHFLFAASMMFILSKSFSQQILAGNMWRLWDARAKTISRGIQHRILLEILVEEQSFEAFASLALTTYSYWYTVADALTAVSQSFSIVSSVYSLGAFLYQSVDLGIELEDKPSTKVVVRRATTSTVTASAAEMKCGGCSTGSCTIG</sequence>
<feature type="signal peptide" evidence="5">
    <location>
        <begin position="1"/>
        <end position="19"/>
    </location>
</feature>
<dbReference type="Gene3D" id="1.25.40.20">
    <property type="entry name" value="Ankyrin repeat-containing domain"/>
    <property type="match status" value="1"/>
</dbReference>
<evidence type="ECO:0000256" key="1">
    <source>
        <dbReference type="ARBA" id="ARBA00022737"/>
    </source>
</evidence>
<feature type="repeat" description="ANK" evidence="3">
    <location>
        <begin position="274"/>
        <end position="306"/>
    </location>
</feature>
<dbReference type="Proteomes" id="UP001642484">
    <property type="component" value="Unassembled WGS sequence"/>
</dbReference>
<feature type="transmembrane region" description="Helical" evidence="4">
    <location>
        <begin position="496"/>
        <end position="518"/>
    </location>
</feature>